<protein>
    <submittedName>
        <fullName evidence="5">TetR/AcrR family transcriptional regulator</fullName>
    </submittedName>
</protein>
<dbReference type="PANTHER" id="PTHR43479">
    <property type="entry name" value="ACREF/ENVCD OPERON REPRESSOR-RELATED"/>
    <property type="match status" value="1"/>
</dbReference>
<comment type="caution">
    <text evidence="5">The sequence shown here is derived from an EMBL/GenBank/DDBJ whole genome shotgun (WGS) entry which is preliminary data.</text>
</comment>
<dbReference type="Pfam" id="PF00440">
    <property type="entry name" value="TetR_N"/>
    <property type="match status" value="1"/>
</dbReference>
<reference evidence="5 7" key="1">
    <citation type="submission" date="2023-03" db="EMBL/GenBank/DDBJ databases">
        <authorList>
            <person name="Shen W."/>
            <person name="Cai J."/>
        </authorList>
    </citation>
    <scope>NUCLEOTIDE SEQUENCE</scope>
    <source>
        <strain evidence="5">P55-2</strain>
        <strain evidence="4 7">P72-2</strain>
    </source>
</reference>
<dbReference type="Proteomes" id="UP001256547">
    <property type="component" value="Unassembled WGS sequence"/>
</dbReference>
<dbReference type="EMBL" id="JARPYR010000059">
    <property type="protein sequence ID" value="MDT2598090.1"/>
    <property type="molecule type" value="Genomic_DNA"/>
</dbReference>
<dbReference type="Proteomes" id="UP001245561">
    <property type="component" value="Unassembled WGS sequence"/>
</dbReference>
<dbReference type="PANTHER" id="PTHR43479:SF11">
    <property type="entry name" value="ACREF_ENVCD OPERON REPRESSOR-RELATED"/>
    <property type="match status" value="1"/>
</dbReference>
<dbReference type="PROSITE" id="PS50977">
    <property type="entry name" value="HTH_TETR_2"/>
    <property type="match status" value="1"/>
</dbReference>
<sequence length="194" mass="22959">MRIEKNVILQVAHDIFLKKGYKKTNISEIATKAKIAAGTFYNYFDSKESLFLEVYVQENERVRNDLISNLNLNDLSVDQLLEKIFEYTINKVTHNKILAEWNNHQISSVLHQYYVSDVGKQNNTFHVFLTKTLRNILKEKKFDDDNIDELMRVYDLIYYLDMNITSSDFEDYEKTLKLLVKYFCKGVLTTKEDN</sequence>
<accession>A0AAW8TJI6</accession>
<dbReference type="InterPro" id="IPR001647">
    <property type="entry name" value="HTH_TetR"/>
</dbReference>
<evidence type="ECO:0000259" key="3">
    <source>
        <dbReference type="PROSITE" id="PS50977"/>
    </source>
</evidence>
<dbReference type="AlphaFoldDB" id="A0AAW8TJI6"/>
<gene>
    <name evidence="5" type="ORF">P7D36_13275</name>
    <name evidence="4" type="ORF">P7D39_13930</name>
</gene>
<name>A0AAW8TJI6_9ENTE</name>
<proteinExistence type="predicted"/>
<dbReference type="SUPFAM" id="SSF46689">
    <property type="entry name" value="Homeodomain-like"/>
    <property type="match status" value="1"/>
</dbReference>
<feature type="DNA-binding region" description="H-T-H motif" evidence="2">
    <location>
        <begin position="25"/>
        <end position="44"/>
    </location>
</feature>
<dbReference type="EMBL" id="JARPYT010000037">
    <property type="protein sequence ID" value="MDT2638449.1"/>
    <property type="molecule type" value="Genomic_DNA"/>
</dbReference>
<dbReference type="PRINTS" id="PR00455">
    <property type="entry name" value="HTHTETR"/>
</dbReference>
<evidence type="ECO:0000256" key="2">
    <source>
        <dbReference type="PROSITE-ProRule" id="PRU00335"/>
    </source>
</evidence>
<dbReference type="InterPro" id="IPR009057">
    <property type="entry name" value="Homeodomain-like_sf"/>
</dbReference>
<keyword evidence="1 2" id="KW-0238">DNA-binding</keyword>
<evidence type="ECO:0000313" key="7">
    <source>
        <dbReference type="Proteomes" id="UP001256547"/>
    </source>
</evidence>
<feature type="domain" description="HTH tetR-type" evidence="3">
    <location>
        <begin position="2"/>
        <end position="62"/>
    </location>
</feature>
<dbReference type="GeneID" id="86911091"/>
<keyword evidence="7" id="KW-1185">Reference proteome</keyword>
<organism evidence="5 6">
    <name type="scientific">Enterococcus dongliensis</name>
    <dbReference type="NCBI Taxonomy" id="2559925"/>
    <lineage>
        <taxon>Bacteria</taxon>
        <taxon>Bacillati</taxon>
        <taxon>Bacillota</taxon>
        <taxon>Bacilli</taxon>
        <taxon>Lactobacillales</taxon>
        <taxon>Enterococcaceae</taxon>
        <taxon>Enterococcus</taxon>
    </lineage>
</organism>
<dbReference type="Gene3D" id="1.10.357.10">
    <property type="entry name" value="Tetracycline Repressor, domain 2"/>
    <property type="match status" value="1"/>
</dbReference>
<dbReference type="GO" id="GO:0003677">
    <property type="term" value="F:DNA binding"/>
    <property type="evidence" value="ECO:0007669"/>
    <property type="project" value="UniProtKB-UniRule"/>
</dbReference>
<evidence type="ECO:0000313" key="6">
    <source>
        <dbReference type="Proteomes" id="UP001245561"/>
    </source>
</evidence>
<dbReference type="InterPro" id="IPR050624">
    <property type="entry name" value="HTH-type_Tx_Regulator"/>
</dbReference>
<evidence type="ECO:0000313" key="5">
    <source>
        <dbReference type="EMBL" id="MDT2638449.1"/>
    </source>
</evidence>
<dbReference type="RefSeq" id="WP_162787398.1">
    <property type="nucleotide sequence ID" value="NZ_JARPYR010000059.1"/>
</dbReference>
<evidence type="ECO:0000313" key="4">
    <source>
        <dbReference type="EMBL" id="MDT2598090.1"/>
    </source>
</evidence>
<evidence type="ECO:0000256" key="1">
    <source>
        <dbReference type="ARBA" id="ARBA00023125"/>
    </source>
</evidence>